<feature type="transmembrane region" description="Helical" evidence="1">
    <location>
        <begin position="66"/>
        <end position="85"/>
    </location>
</feature>
<reference evidence="3" key="1">
    <citation type="submission" date="2016-11" db="UniProtKB">
        <authorList>
            <consortium name="WormBaseParasite"/>
        </authorList>
    </citation>
    <scope>IDENTIFICATION</scope>
</reference>
<organism evidence="2 3">
    <name type="scientific">Heterorhabditis bacteriophora</name>
    <name type="common">Entomopathogenic nematode worm</name>
    <dbReference type="NCBI Taxonomy" id="37862"/>
    <lineage>
        <taxon>Eukaryota</taxon>
        <taxon>Metazoa</taxon>
        <taxon>Ecdysozoa</taxon>
        <taxon>Nematoda</taxon>
        <taxon>Chromadorea</taxon>
        <taxon>Rhabditida</taxon>
        <taxon>Rhabditina</taxon>
        <taxon>Rhabditomorpha</taxon>
        <taxon>Strongyloidea</taxon>
        <taxon>Heterorhabditidae</taxon>
        <taxon>Heterorhabditis</taxon>
    </lineage>
</organism>
<feature type="transmembrane region" description="Helical" evidence="1">
    <location>
        <begin position="92"/>
        <end position="113"/>
    </location>
</feature>
<feature type="transmembrane region" description="Helical" evidence="1">
    <location>
        <begin position="21"/>
        <end position="46"/>
    </location>
</feature>
<keyword evidence="1" id="KW-1133">Transmembrane helix</keyword>
<evidence type="ECO:0000313" key="3">
    <source>
        <dbReference type="WBParaSite" id="Hba_21285"/>
    </source>
</evidence>
<feature type="transmembrane region" description="Helical" evidence="1">
    <location>
        <begin position="174"/>
        <end position="206"/>
    </location>
</feature>
<dbReference type="WBParaSite" id="Hba_21285">
    <property type="protein sequence ID" value="Hba_21285"/>
    <property type="gene ID" value="Hba_21285"/>
</dbReference>
<keyword evidence="2" id="KW-1185">Reference proteome</keyword>
<name>A0A1I7XTY9_HETBA</name>
<dbReference type="PANTHER" id="PTHR34851:SF5">
    <property type="entry name" value="MARVEL DOMAIN-CONTAINING PROTEIN"/>
    <property type="match status" value="1"/>
</dbReference>
<accession>A0A1I7XTY9</accession>
<evidence type="ECO:0000256" key="1">
    <source>
        <dbReference type="SAM" id="Phobius"/>
    </source>
</evidence>
<evidence type="ECO:0000313" key="2">
    <source>
        <dbReference type="Proteomes" id="UP000095283"/>
    </source>
</evidence>
<keyword evidence="1" id="KW-0812">Transmembrane</keyword>
<dbReference type="Proteomes" id="UP000095283">
    <property type="component" value="Unplaced"/>
</dbReference>
<dbReference type="AlphaFoldDB" id="A0A1I7XTY9"/>
<sequence length="271" mass="31648">MVRMFLLDRSQPRFFTCCGCMHIKVALLLIILLTVFTEVIETLAYIVSDTTQVSSWWEFVVEIWEYVVTLTMIIALVWESSLMLIPFLGQMFIVLVLMLIFCFQIVFCVFAPYSTYAEQFFLDKKYSTWHREKMCEFCNSAKNSYNVGPKFLNCQCFSFRLSYFCSFKYKCKSLYILVLTVLAFVVTLTTMIAWCLNVGLACYQYFEDRNAERKTKANRPRIDQLPPLVQLPNVQPVLNREPVKSFPNPNYSVSDEEDEVFQKKVSAAEIV</sequence>
<keyword evidence="1" id="KW-0472">Membrane</keyword>
<proteinExistence type="predicted"/>
<dbReference type="PANTHER" id="PTHR34851">
    <property type="entry name" value="PROTEIN CBG05235-RELATED"/>
    <property type="match status" value="1"/>
</dbReference>
<protein>
    <submittedName>
        <fullName evidence="3">Uncharacterized protein</fullName>
    </submittedName>
</protein>